<dbReference type="AlphaFoldDB" id="E2AS47"/>
<proteinExistence type="predicted"/>
<accession>E2AS47</accession>
<dbReference type="InParanoid" id="E2AS47"/>
<reference evidence="1 2" key="1">
    <citation type="journal article" date="2010" name="Science">
        <title>Genomic comparison of the ants Camponotus floridanus and Harpegnathos saltator.</title>
        <authorList>
            <person name="Bonasio R."/>
            <person name="Zhang G."/>
            <person name="Ye C."/>
            <person name="Mutti N.S."/>
            <person name="Fang X."/>
            <person name="Qin N."/>
            <person name="Donahue G."/>
            <person name="Yang P."/>
            <person name="Li Q."/>
            <person name="Li C."/>
            <person name="Zhang P."/>
            <person name="Huang Z."/>
            <person name="Berger S.L."/>
            <person name="Reinberg D."/>
            <person name="Wang J."/>
            <person name="Liebig J."/>
        </authorList>
    </citation>
    <scope>NUCLEOTIDE SEQUENCE [LARGE SCALE GENOMIC DNA]</scope>
    <source>
        <strain evidence="2">C129</strain>
    </source>
</reference>
<organism evidence="2">
    <name type="scientific">Camponotus floridanus</name>
    <name type="common">Florida carpenter ant</name>
    <dbReference type="NCBI Taxonomy" id="104421"/>
    <lineage>
        <taxon>Eukaryota</taxon>
        <taxon>Metazoa</taxon>
        <taxon>Ecdysozoa</taxon>
        <taxon>Arthropoda</taxon>
        <taxon>Hexapoda</taxon>
        <taxon>Insecta</taxon>
        <taxon>Pterygota</taxon>
        <taxon>Neoptera</taxon>
        <taxon>Endopterygota</taxon>
        <taxon>Hymenoptera</taxon>
        <taxon>Apocrita</taxon>
        <taxon>Aculeata</taxon>
        <taxon>Formicoidea</taxon>
        <taxon>Formicidae</taxon>
        <taxon>Formicinae</taxon>
        <taxon>Camponotus</taxon>
    </lineage>
</organism>
<gene>
    <name evidence="1" type="ORF">EAG_12053</name>
</gene>
<keyword evidence="2" id="KW-1185">Reference proteome</keyword>
<evidence type="ECO:0000313" key="2">
    <source>
        <dbReference type="Proteomes" id="UP000000311"/>
    </source>
</evidence>
<dbReference type="EMBL" id="GL442221">
    <property type="protein sequence ID" value="EFN63747.1"/>
    <property type="molecule type" value="Genomic_DNA"/>
</dbReference>
<evidence type="ECO:0000313" key="1">
    <source>
        <dbReference type="EMBL" id="EFN63747.1"/>
    </source>
</evidence>
<protein>
    <submittedName>
        <fullName evidence="1">Uncharacterized protein</fullName>
    </submittedName>
</protein>
<name>E2AS47_CAMFO</name>
<sequence>MSSVLSKSGTVALKEGRVVTLAIMRAESVMQLQQQQQSLFQTARIEVNAELVQENT</sequence>
<dbReference type="Proteomes" id="UP000000311">
    <property type="component" value="Unassembled WGS sequence"/>
</dbReference>